<evidence type="ECO:0000256" key="1">
    <source>
        <dbReference type="ARBA" id="ARBA00004251"/>
    </source>
</evidence>
<keyword evidence="7 21" id="KW-0732">Signal</keyword>
<keyword evidence="10" id="KW-0915">Sodium</keyword>
<keyword evidence="4" id="KW-0894">Sodium channel</keyword>
<keyword evidence="13" id="KW-1015">Disulfide bond</keyword>
<feature type="signal peptide" evidence="21">
    <location>
        <begin position="1"/>
        <end position="18"/>
    </location>
</feature>
<keyword evidence="17" id="KW-0393">Immunoglobulin domain</keyword>
<organism evidence="23 24">
    <name type="scientific">Salarias fasciatus</name>
    <name type="common">Jewelled blenny</name>
    <name type="synonym">Blennius fasciatus</name>
    <dbReference type="NCBI Taxonomy" id="181472"/>
    <lineage>
        <taxon>Eukaryota</taxon>
        <taxon>Metazoa</taxon>
        <taxon>Chordata</taxon>
        <taxon>Craniata</taxon>
        <taxon>Vertebrata</taxon>
        <taxon>Euteleostomi</taxon>
        <taxon>Actinopterygii</taxon>
        <taxon>Neopterygii</taxon>
        <taxon>Teleostei</taxon>
        <taxon>Neoteleostei</taxon>
        <taxon>Acanthomorphata</taxon>
        <taxon>Ovalentaria</taxon>
        <taxon>Blenniimorphae</taxon>
        <taxon>Blenniiformes</taxon>
        <taxon>Blennioidei</taxon>
        <taxon>Blenniidae</taxon>
        <taxon>Salariinae</taxon>
        <taxon>Salarias</taxon>
    </lineage>
</organism>
<dbReference type="InterPro" id="IPR036179">
    <property type="entry name" value="Ig-like_dom_sf"/>
</dbReference>
<dbReference type="OrthoDB" id="10015491at2759"/>
<dbReference type="InterPro" id="IPR003599">
    <property type="entry name" value="Ig_sub"/>
</dbReference>
<keyword evidence="15" id="KW-0739">Sodium transport</keyword>
<feature type="chain" id="PRO_5025490815" description="Sodium channel regulatory subunit beta-3" evidence="21">
    <location>
        <begin position="19"/>
        <end position="425"/>
    </location>
</feature>
<dbReference type="PANTHER" id="PTHR10546:SF9">
    <property type="entry name" value="SODIUM CHANNEL SUBUNIT BETA-1 PRECURSOR"/>
    <property type="match status" value="1"/>
</dbReference>
<dbReference type="AlphaFoldDB" id="A0A672FZ62"/>
<dbReference type="SUPFAM" id="SSF48726">
    <property type="entry name" value="Immunoglobulin"/>
    <property type="match status" value="2"/>
</dbReference>
<keyword evidence="6 20" id="KW-0812">Transmembrane</keyword>
<dbReference type="Ensembl" id="ENSSFAT00005012597.1">
    <property type="protein sequence ID" value="ENSSFAP00005012061.1"/>
    <property type="gene ID" value="ENSSFAG00005006714.1"/>
</dbReference>
<dbReference type="PROSITE" id="PS50835">
    <property type="entry name" value="IG_LIKE"/>
    <property type="match status" value="2"/>
</dbReference>
<feature type="transmembrane region" description="Helical" evidence="20">
    <location>
        <begin position="368"/>
        <end position="389"/>
    </location>
</feature>
<evidence type="ECO:0000256" key="21">
    <source>
        <dbReference type="SAM" id="SignalP"/>
    </source>
</evidence>
<dbReference type="InterPro" id="IPR013106">
    <property type="entry name" value="Ig_V-set"/>
</dbReference>
<feature type="domain" description="Ig-like" evidence="22">
    <location>
        <begin position="227"/>
        <end position="328"/>
    </location>
</feature>
<dbReference type="InParanoid" id="A0A672FZ62"/>
<evidence type="ECO:0000256" key="12">
    <source>
        <dbReference type="ARBA" id="ARBA00023136"/>
    </source>
</evidence>
<evidence type="ECO:0000256" key="3">
    <source>
        <dbReference type="ARBA" id="ARBA00022448"/>
    </source>
</evidence>
<keyword evidence="12 20" id="KW-0472">Membrane</keyword>
<evidence type="ECO:0000259" key="22">
    <source>
        <dbReference type="PROSITE" id="PS50835"/>
    </source>
</evidence>
<evidence type="ECO:0000256" key="15">
    <source>
        <dbReference type="ARBA" id="ARBA00023201"/>
    </source>
</evidence>
<reference evidence="23" key="2">
    <citation type="submission" date="2025-08" db="UniProtKB">
        <authorList>
            <consortium name="Ensembl"/>
        </authorList>
    </citation>
    <scope>IDENTIFICATION</scope>
</reference>
<evidence type="ECO:0000313" key="23">
    <source>
        <dbReference type="Ensembl" id="ENSSFAP00005012061.1"/>
    </source>
</evidence>
<dbReference type="GO" id="GO:0044325">
    <property type="term" value="F:transmembrane transporter binding"/>
    <property type="evidence" value="ECO:0007669"/>
    <property type="project" value="TreeGrafter"/>
</dbReference>
<evidence type="ECO:0000256" key="11">
    <source>
        <dbReference type="ARBA" id="ARBA00023065"/>
    </source>
</evidence>
<dbReference type="GO" id="GO:0086002">
    <property type="term" value="P:cardiac muscle cell action potential involved in contraction"/>
    <property type="evidence" value="ECO:0007669"/>
    <property type="project" value="TreeGrafter"/>
</dbReference>
<evidence type="ECO:0000256" key="4">
    <source>
        <dbReference type="ARBA" id="ARBA00022461"/>
    </source>
</evidence>
<proteinExistence type="inferred from homology"/>
<keyword evidence="5" id="KW-1003">Cell membrane</keyword>
<evidence type="ECO:0000256" key="7">
    <source>
        <dbReference type="ARBA" id="ARBA00022729"/>
    </source>
</evidence>
<dbReference type="GO" id="GO:0086091">
    <property type="term" value="P:regulation of heart rate by cardiac conduction"/>
    <property type="evidence" value="ECO:0007669"/>
    <property type="project" value="TreeGrafter"/>
</dbReference>
<comment type="similarity">
    <text evidence="2">Belongs to the sodium channel auxiliary subunit SCN3B (TC 8.A.17) family.</text>
</comment>
<keyword evidence="14" id="KW-0325">Glycoprotein</keyword>
<evidence type="ECO:0000256" key="17">
    <source>
        <dbReference type="ARBA" id="ARBA00023319"/>
    </source>
</evidence>
<evidence type="ECO:0000256" key="13">
    <source>
        <dbReference type="ARBA" id="ARBA00023157"/>
    </source>
</evidence>
<reference evidence="23" key="1">
    <citation type="submission" date="2019-06" db="EMBL/GenBank/DDBJ databases">
        <authorList>
            <consortium name="Wellcome Sanger Institute Data Sharing"/>
        </authorList>
    </citation>
    <scope>NUCLEOTIDE SEQUENCE [LARGE SCALE GENOMIC DNA]</scope>
</reference>
<dbReference type="SMART" id="SM00406">
    <property type="entry name" value="IGv"/>
    <property type="match status" value="2"/>
</dbReference>
<keyword evidence="24" id="KW-1185">Reference proteome</keyword>
<evidence type="ECO:0000256" key="2">
    <source>
        <dbReference type="ARBA" id="ARBA00010404"/>
    </source>
</evidence>
<reference evidence="23" key="3">
    <citation type="submission" date="2025-09" db="UniProtKB">
        <authorList>
            <consortium name="Ensembl"/>
        </authorList>
    </citation>
    <scope>IDENTIFICATION</scope>
</reference>
<evidence type="ECO:0000256" key="16">
    <source>
        <dbReference type="ARBA" id="ARBA00023303"/>
    </source>
</evidence>
<dbReference type="FunFam" id="2.60.40.10:FF:000375">
    <property type="entry name" value="Sodium channel beta 1 subunit"/>
    <property type="match status" value="1"/>
</dbReference>
<dbReference type="Gene3D" id="2.60.40.10">
    <property type="entry name" value="Immunoglobulins"/>
    <property type="match status" value="2"/>
</dbReference>
<evidence type="ECO:0000256" key="8">
    <source>
        <dbReference type="ARBA" id="ARBA00022882"/>
    </source>
</evidence>
<keyword evidence="8" id="KW-0851">Voltage-gated channel</keyword>
<keyword evidence="11" id="KW-0406">Ion transport</keyword>
<protein>
    <recommendedName>
        <fullName evidence="18">Sodium channel regulatory subunit beta-3</fullName>
    </recommendedName>
</protein>
<keyword evidence="3" id="KW-0813">Transport</keyword>
<dbReference type="SMART" id="SM00409">
    <property type="entry name" value="IG"/>
    <property type="match status" value="2"/>
</dbReference>
<accession>A0A672FZ62</accession>
<sequence>MKLSFVFIELCFTELVSMVTVQQPPIVPAIRGQDVVLPCFLRLYPEDQLTEPPVLYWKFNPQSQIRVWVPSETYQGRVSRLNGSSDSQDYSIRLRDVRWSDGGLYLCMLTVTTKTRDSFRRSGNRTALGVHDRLVLVRGGPGDSWLGCEVNVSRDADFTLSVLHRGALLQPVAGDRDAAGGAQPFVTLSQTVSLQGPGRYECRLLLQGQLVTASSFHVNRTAAACGGACVEVESDTEAVAGEPFKLGCISCKTRGEVKAEASVSWAFMAKGDTQFSELFFYETSPGLILDERFEDRLNWSGSKNTRDLQDGSIYILNVTFNDTGTYRCFFNRVLIHTNHKVSSNPNRTIVLTVVPRLTREMASILSEVMMYVSIVGLQLWLVVEMIYCYRKISAAGEEALRENAAEYLAIASESKENCAGEAAAE</sequence>
<evidence type="ECO:0000256" key="10">
    <source>
        <dbReference type="ARBA" id="ARBA00023053"/>
    </source>
</evidence>
<dbReference type="Pfam" id="PF07686">
    <property type="entry name" value="V-set"/>
    <property type="match status" value="2"/>
</dbReference>
<name>A0A672FZ62_SALFA</name>
<dbReference type="InterPro" id="IPR027098">
    <property type="entry name" value="Na_channel_b1/b3"/>
</dbReference>
<evidence type="ECO:0000256" key="18">
    <source>
        <dbReference type="ARBA" id="ARBA00044530"/>
    </source>
</evidence>
<gene>
    <name evidence="23" type="primary">scn1ba</name>
</gene>
<dbReference type="InterPro" id="IPR013783">
    <property type="entry name" value="Ig-like_fold"/>
</dbReference>
<feature type="domain" description="Ig-like" evidence="22">
    <location>
        <begin position="17"/>
        <end position="117"/>
    </location>
</feature>
<evidence type="ECO:0000313" key="24">
    <source>
        <dbReference type="Proteomes" id="UP000472267"/>
    </source>
</evidence>
<dbReference type="PANTHER" id="PTHR10546">
    <property type="entry name" value="SODIUM CHANNEL SUBUNIT BETA-1 AND 3"/>
    <property type="match status" value="1"/>
</dbReference>
<comment type="subcellular location">
    <subcellularLocation>
        <location evidence="1">Cell membrane</location>
        <topology evidence="1">Single-pass type I membrane protein</topology>
    </subcellularLocation>
</comment>
<dbReference type="InterPro" id="IPR007110">
    <property type="entry name" value="Ig-like_dom"/>
</dbReference>
<keyword evidence="9 20" id="KW-1133">Transmembrane helix</keyword>
<evidence type="ECO:0000256" key="20">
    <source>
        <dbReference type="SAM" id="Phobius"/>
    </source>
</evidence>
<evidence type="ECO:0000256" key="5">
    <source>
        <dbReference type="ARBA" id="ARBA00022475"/>
    </source>
</evidence>
<keyword evidence="16" id="KW-0407">Ion channel</keyword>
<evidence type="ECO:0000256" key="9">
    <source>
        <dbReference type="ARBA" id="ARBA00022989"/>
    </source>
</evidence>
<comment type="subunit">
    <text evidence="19">A voltage-gated sodium (Nav) channel consists of an ion-conducting pore-forming alpha subunit functional on its own that is regulated by one or more beta subunits. Forms homodimers and homotrimers. SCN3B is non-covalently associated with alpha subunits and induces the formation of alpha subunit oligomers, including trimers. Interacts with SCN5A/Nav1.5; regulatory subunit of SCN5A/Nav1.5. Interacts with SCN7A/Nav2.1; probable regulatory subunit of SCN7A/Nav2.1. Interacts with SCN10A; regulatory subunit of SCN10A/Nav1.8. Interacts with NFASC; probably involved in targeting the sodium channels to the nodes of Ranvier.</text>
</comment>
<evidence type="ECO:0000256" key="14">
    <source>
        <dbReference type="ARBA" id="ARBA00023180"/>
    </source>
</evidence>
<dbReference type="GO" id="GO:0005272">
    <property type="term" value="F:sodium channel activity"/>
    <property type="evidence" value="ECO:0007669"/>
    <property type="project" value="UniProtKB-KW"/>
</dbReference>
<dbReference type="GO" id="GO:0019871">
    <property type="term" value="F:sodium channel inhibitor activity"/>
    <property type="evidence" value="ECO:0007669"/>
    <property type="project" value="TreeGrafter"/>
</dbReference>
<evidence type="ECO:0000256" key="19">
    <source>
        <dbReference type="ARBA" id="ARBA00049669"/>
    </source>
</evidence>
<dbReference type="GO" id="GO:0001518">
    <property type="term" value="C:voltage-gated sodium channel complex"/>
    <property type="evidence" value="ECO:0007669"/>
    <property type="project" value="InterPro"/>
</dbReference>
<evidence type="ECO:0000256" key="6">
    <source>
        <dbReference type="ARBA" id="ARBA00022692"/>
    </source>
</evidence>
<dbReference type="Proteomes" id="UP000472267">
    <property type="component" value="Chromosome 11"/>
</dbReference>